<accession>A0ABS0Q425</accession>
<evidence type="ECO:0000313" key="1">
    <source>
        <dbReference type="EMBL" id="MBH8557320.1"/>
    </source>
</evidence>
<organism evidence="1 2">
    <name type="scientific">Hymenobacter negativus</name>
    <dbReference type="NCBI Taxonomy" id="2795026"/>
    <lineage>
        <taxon>Bacteria</taxon>
        <taxon>Pseudomonadati</taxon>
        <taxon>Bacteroidota</taxon>
        <taxon>Cytophagia</taxon>
        <taxon>Cytophagales</taxon>
        <taxon>Hymenobacteraceae</taxon>
        <taxon>Hymenobacter</taxon>
    </lineage>
</organism>
<protein>
    <submittedName>
        <fullName evidence="1">Uncharacterized protein</fullName>
    </submittedName>
</protein>
<keyword evidence="2" id="KW-1185">Reference proteome</keyword>
<dbReference type="Proteomes" id="UP000625631">
    <property type="component" value="Unassembled WGS sequence"/>
</dbReference>
<proteinExistence type="predicted"/>
<gene>
    <name evidence="1" type="ORF">I7X13_04635</name>
</gene>
<comment type="caution">
    <text evidence="1">The sequence shown here is derived from an EMBL/GenBank/DDBJ whole genome shotgun (WGS) entry which is preliminary data.</text>
</comment>
<evidence type="ECO:0000313" key="2">
    <source>
        <dbReference type="Proteomes" id="UP000625631"/>
    </source>
</evidence>
<dbReference type="EMBL" id="JAEDAE010000001">
    <property type="protein sequence ID" value="MBH8557320.1"/>
    <property type="molecule type" value="Genomic_DNA"/>
</dbReference>
<reference evidence="1 2" key="1">
    <citation type="submission" date="2020-12" db="EMBL/GenBank/DDBJ databases">
        <title>Hymenobacter sp.</title>
        <authorList>
            <person name="Kim M.K."/>
        </authorList>
    </citation>
    <scope>NUCLEOTIDE SEQUENCE [LARGE SCALE GENOMIC DNA]</scope>
    <source>
        <strain evidence="1 2">BT442</strain>
    </source>
</reference>
<sequence>MGKECFIKCPKLDTQATRQFLEQRFIVAATENETLELALRNAAAEPTSDWAPVIVALESDGVYFLDNLASPIQAASIFMQLIDFLLLRAEAVTITEL</sequence>
<name>A0ABS0Q425_9BACT</name>
<dbReference type="RefSeq" id="WP_198074524.1">
    <property type="nucleotide sequence ID" value="NZ_JAEDAE010000001.1"/>
</dbReference>